<dbReference type="Gene3D" id="3.40.50.1000">
    <property type="entry name" value="HAD superfamily/HAD-like"/>
    <property type="match status" value="1"/>
</dbReference>
<evidence type="ECO:0000313" key="2">
    <source>
        <dbReference type="Proteomes" id="UP000219546"/>
    </source>
</evidence>
<dbReference type="SFLD" id="SFLDS00003">
    <property type="entry name" value="Haloacid_Dehalogenase"/>
    <property type="match status" value="1"/>
</dbReference>
<dbReference type="InterPro" id="IPR036412">
    <property type="entry name" value="HAD-like_sf"/>
</dbReference>
<dbReference type="InterPro" id="IPR023214">
    <property type="entry name" value="HAD_sf"/>
</dbReference>
<dbReference type="InterPro" id="IPR023198">
    <property type="entry name" value="PGP-like_dom2"/>
</dbReference>
<keyword evidence="2" id="KW-1185">Reference proteome</keyword>
<dbReference type="Gene3D" id="1.10.150.240">
    <property type="entry name" value="Putative phosphatase, domain 2"/>
    <property type="match status" value="1"/>
</dbReference>
<dbReference type="PANTHER" id="PTHR46191">
    <property type="match status" value="1"/>
</dbReference>
<name>A0A285D5R2_9BACI</name>
<dbReference type="InterPro" id="IPR041492">
    <property type="entry name" value="HAD_2"/>
</dbReference>
<dbReference type="EMBL" id="OAOP01000010">
    <property type="protein sequence ID" value="SNX74686.1"/>
    <property type="molecule type" value="Genomic_DNA"/>
</dbReference>
<dbReference type="AlphaFoldDB" id="A0A285D5R2"/>
<dbReference type="InterPro" id="IPR006439">
    <property type="entry name" value="HAD-SF_hydro_IA"/>
</dbReference>
<dbReference type="GO" id="GO:0016787">
    <property type="term" value="F:hydrolase activity"/>
    <property type="evidence" value="ECO:0007669"/>
    <property type="project" value="UniProtKB-KW"/>
</dbReference>
<accession>A0A285D5R2</accession>
<dbReference type="NCBIfam" id="TIGR01549">
    <property type="entry name" value="HAD-SF-IA-v1"/>
    <property type="match status" value="1"/>
</dbReference>
<dbReference type="PANTHER" id="PTHR46191:SF2">
    <property type="entry name" value="HALOACID DEHALOGENASE-LIKE HYDROLASE DOMAIN-CONTAINING PROTEIN 3"/>
    <property type="match status" value="1"/>
</dbReference>
<dbReference type="RefSeq" id="WP_179714346.1">
    <property type="nucleotide sequence ID" value="NZ_JBEPMQ010000011.1"/>
</dbReference>
<sequence>MNYIWFDLGYTLVHTNREERFQLLLEKSGIHKSADEIALAYHLADKYFMRELPGVLGRQFHKYAGDYQKLLCEFLAINPESIEKSTAETPQQRMEWRAFPHTIPTLQILRERGYGIGLISNWDQTAKDVLAQTGIDSYLDHKIISSEIQIEKPDQQIFWHALEKAGVSAAESIYIGDNYYDDVVGSRRVGMESILINPFGKQGIEEIEGVPIITNIGELLEILDLPLKPVY</sequence>
<dbReference type="SUPFAM" id="SSF56784">
    <property type="entry name" value="HAD-like"/>
    <property type="match status" value="1"/>
</dbReference>
<reference evidence="1 2" key="1">
    <citation type="submission" date="2017-08" db="EMBL/GenBank/DDBJ databases">
        <authorList>
            <person name="de Groot N.N."/>
        </authorList>
    </citation>
    <scope>NUCLEOTIDE SEQUENCE [LARGE SCALE GENOMIC DNA]</scope>
    <source>
        <strain evidence="1 2">JC228</strain>
    </source>
</reference>
<proteinExistence type="predicted"/>
<evidence type="ECO:0000313" key="1">
    <source>
        <dbReference type="EMBL" id="SNX74686.1"/>
    </source>
</evidence>
<dbReference type="Pfam" id="PF13419">
    <property type="entry name" value="HAD_2"/>
    <property type="match status" value="1"/>
</dbReference>
<dbReference type="InterPro" id="IPR051828">
    <property type="entry name" value="HAD-like_hydrolase_domain"/>
</dbReference>
<protein>
    <submittedName>
        <fullName evidence="1">Putative hydrolase of the HAD superfamily</fullName>
    </submittedName>
</protein>
<keyword evidence="1" id="KW-0378">Hydrolase</keyword>
<dbReference type="SFLD" id="SFLDG01129">
    <property type="entry name" value="C1.5:_HAD__Beta-PGM__Phosphata"/>
    <property type="match status" value="1"/>
</dbReference>
<dbReference type="Proteomes" id="UP000219546">
    <property type="component" value="Unassembled WGS sequence"/>
</dbReference>
<organism evidence="1 2">
    <name type="scientific">Bacillus oleivorans</name>
    <dbReference type="NCBI Taxonomy" id="1448271"/>
    <lineage>
        <taxon>Bacteria</taxon>
        <taxon>Bacillati</taxon>
        <taxon>Bacillota</taxon>
        <taxon>Bacilli</taxon>
        <taxon>Bacillales</taxon>
        <taxon>Bacillaceae</taxon>
        <taxon>Bacillus</taxon>
    </lineage>
</organism>
<gene>
    <name evidence="1" type="ORF">SAMN05877753_1107</name>
</gene>